<dbReference type="RefSeq" id="WP_012599567.1">
    <property type="nucleotide sequence ID" value="NC_011737.1"/>
</dbReference>
<evidence type="ECO:0000313" key="2">
    <source>
        <dbReference type="EMBL" id="ACK74060.1"/>
    </source>
</evidence>
<keyword evidence="2" id="KW-0614">Plasmid</keyword>
<dbReference type="Proteomes" id="UP000002384">
    <property type="component" value="Plasmid pP742402"/>
</dbReference>
<dbReference type="AlphaFoldDB" id="B7KMN8"/>
<dbReference type="OrthoDB" id="488725at2"/>
<dbReference type="EMBL" id="CP001293">
    <property type="protein sequence ID" value="ACK74060.1"/>
    <property type="molecule type" value="Genomic_DNA"/>
</dbReference>
<organism evidence="2 3">
    <name type="scientific">Gloeothece citriformis (strain PCC 7424)</name>
    <name type="common">Cyanothece sp. (strain PCC 7424)</name>
    <dbReference type="NCBI Taxonomy" id="65393"/>
    <lineage>
        <taxon>Bacteria</taxon>
        <taxon>Bacillati</taxon>
        <taxon>Cyanobacteriota</taxon>
        <taxon>Cyanophyceae</taxon>
        <taxon>Oscillatoriophycideae</taxon>
        <taxon>Chroococcales</taxon>
        <taxon>Aphanothecaceae</taxon>
        <taxon>Gloeothece</taxon>
        <taxon>Gloeothece citriformis</taxon>
    </lineage>
</organism>
<proteinExistence type="predicted"/>
<feature type="region of interest" description="Disordered" evidence="1">
    <location>
        <begin position="1"/>
        <end position="20"/>
    </location>
</feature>
<keyword evidence="3" id="KW-1185">Reference proteome</keyword>
<dbReference type="HOGENOM" id="CLU_198142_0_0_3"/>
<dbReference type="KEGG" id="cyc:PCC7424_5490"/>
<reference evidence="3" key="1">
    <citation type="journal article" date="2011" name="MBio">
        <title>Novel metabolic attributes of the genus Cyanothece, comprising a group of unicellular nitrogen-fixing Cyanobacteria.</title>
        <authorList>
            <person name="Bandyopadhyay A."/>
            <person name="Elvitigala T."/>
            <person name="Welsh E."/>
            <person name="Stockel J."/>
            <person name="Liberton M."/>
            <person name="Min H."/>
            <person name="Sherman L.A."/>
            <person name="Pakrasi H.B."/>
        </authorList>
    </citation>
    <scope>NUCLEOTIDE SEQUENCE [LARGE SCALE GENOMIC DNA]</scope>
    <source>
        <strain evidence="3">PCC 7424</strain>
        <plasmid evidence="3">pP742402</plasmid>
    </source>
</reference>
<geneLocation type="plasmid" evidence="2 3">
    <name>pP742402</name>
</geneLocation>
<accession>B7KMN8</accession>
<evidence type="ECO:0000256" key="1">
    <source>
        <dbReference type="SAM" id="MobiDB-lite"/>
    </source>
</evidence>
<feature type="compositionally biased region" description="Basic and acidic residues" evidence="1">
    <location>
        <begin position="1"/>
        <end position="12"/>
    </location>
</feature>
<gene>
    <name evidence="2" type="ordered locus">PCC7424_5490</name>
</gene>
<protein>
    <submittedName>
        <fullName evidence="2">Uncharacterized protein</fullName>
    </submittedName>
</protein>
<sequence>MSNKNPKTDHLKPYHAIASNNTPLADKPLTIRLPVDIDEAIRALPNRSEWMRRVLVEAAKRELIGENGDN</sequence>
<evidence type="ECO:0000313" key="3">
    <source>
        <dbReference type="Proteomes" id="UP000002384"/>
    </source>
</evidence>
<name>B7KMN8_GLOC7</name>